<keyword evidence="2" id="KW-1185">Reference proteome</keyword>
<dbReference type="Proteomes" id="UP000252731">
    <property type="component" value="Unassembled WGS sequence"/>
</dbReference>
<proteinExistence type="predicted"/>
<dbReference type="AlphaFoldDB" id="A0A366JZ63"/>
<gene>
    <name evidence="1" type="ORF">DFO70_106414</name>
</gene>
<sequence length="52" mass="6053">MKIVSSIFASPKELQEEVRLDYPQGDFLFFLTDLKPQGNPYVLKCLLHIEKI</sequence>
<name>A0A366JZ63_CYTFI</name>
<evidence type="ECO:0000313" key="2">
    <source>
        <dbReference type="Proteomes" id="UP000252731"/>
    </source>
</evidence>
<evidence type="ECO:0000313" key="1">
    <source>
        <dbReference type="EMBL" id="RBP93279.1"/>
    </source>
</evidence>
<organism evidence="1 2">
    <name type="scientific">Cytobacillus firmus</name>
    <name type="common">Bacillus firmus</name>
    <dbReference type="NCBI Taxonomy" id="1399"/>
    <lineage>
        <taxon>Bacteria</taxon>
        <taxon>Bacillati</taxon>
        <taxon>Bacillota</taxon>
        <taxon>Bacilli</taxon>
        <taxon>Bacillales</taxon>
        <taxon>Bacillaceae</taxon>
        <taxon>Cytobacillus</taxon>
    </lineage>
</organism>
<reference evidence="1 2" key="1">
    <citation type="submission" date="2018-06" db="EMBL/GenBank/DDBJ databases">
        <title>Freshwater and sediment microbial communities from various areas in North America, analyzing microbe dynamics in response to fracking.</title>
        <authorList>
            <person name="Lamendella R."/>
        </authorList>
    </citation>
    <scope>NUCLEOTIDE SEQUENCE [LARGE SCALE GENOMIC DNA]</scope>
    <source>
        <strain evidence="1 2">14_TX</strain>
    </source>
</reference>
<protein>
    <submittedName>
        <fullName evidence="1">Uncharacterized protein</fullName>
    </submittedName>
</protein>
<dbReference type="EMBL" id="QNSF01000006">
    <property type="protein sequence ID" value="RBP93279.1"/>
    <property type="molecule type" value="Genomic_DNA"/>
</dbReference>
<accession>A0A366JZ63</accession>
<comment type="caution">
    <text evidence="1">The sequence shown here is derived from an EMBL/GenBank/DDBJ whole genome shotgun (WGS) entry which is preliminary data.</text>
</comment>